<organism evidence="11">
    <name type="scientific">Porphyromonas gingivalis</name>
    <name type="common">Bacteroides gingivalis</name>
    <dbReference type="NCBI Taxonomy" id="837"/>
    <lineage>
        <taxon>Bacteria</taxon>
        <taxon>Pseudomonadati</taxon>
        <taxon>Bacteroidota</taxon>
        <taxon>Bacteroidia</taxon>
        <taxon>Bacteroidales</taxon>
        <taxon>Porphyromonadaceae</taxon>
        <taxon>Porphyromonas</taxon>
    </lineage>
</organism>
<dbReference type="PANTHER" id="PTHR30069:SF29">
    <property type="entry name" value="HEMOGLOBIN AND HEMOGLOBIN-HAPTOGLOBIN-BINDING PROTEIN 1-RELATED"/>
    <property type="match status" value="1"/>
</dbReference>
<evidence type="ECO:0000259" key="10">
    <source>
        <dbReference type="Pfam" id="PF07715"/>
    </source>
</evidence>
<protein>
    <submittedName>
        <fullName evidence="11">TonB-linked adhesin</fullName>
    </submittedName>
</protein>
<keyword evidence="5" id="KW-0788">Thiol protease</keyword>
<feature type="domain" description="Cleaved adhesin" evidence="9">
    <location>
        <begin position="525"/>
        <end position="694"/>
    </location>
</feature>
<evidence type="ECO:0000256" key="3">
    <source>
        <dbReference type="ARBA" id="ARBA00022729"/>
    </source>
</evidence>
<dbReference type="Gene3D" id="2.170.130.10">
    <property type="entry name" value="TonB-dependent receptor, plug domain"/>
    <property type="match status" value="1"/>
</dbReference>
<dbReference type="AlphaFoldDB" id="P72196"/>
<proteinExistence type="inferred from homology"/>
<keyword evidence="7" id="KW-1134">Transmembrane beta strand</keyword>
<dbReference type="GO" id="GO:0009279">
    <property type="term" value="C:cell outer membrane"/>
    <property type="evidence" value="ECO:0007669"/>
    <property type="project" value="UniProtKB-SubCell"/>
</dbReference>
<feature type="domain" description="TonB-dependent receptor plug" evidence="10">
    <location>
        <begin position="82"/>
        <end position="183"/>
    </location>
</feature>
<keyword evidence="7" id="KW-0998">Cell outer membrane</keyword>
<dbReference type="EMBL" id="Y07618">
    <property type="protein sequence ID" value="CAA68897.1"/>
    <property type="molecule type" value="Genomic_DNA"/>
</dbReference>
<dbReference type="Gene3D" id="2.60.40.10">
    <property type="entry name" value="Immunoglobulins"/>
    <property type="match status" value="2"/>
</dbReference>
<evidence type="ECO:0000256" key="8">
    <source>
        <dbReference type="SAM" id="MobiDB-lite"/>
    </source>
</evidence>
<keyword evidence="6" id="KW-0843">Virulence</keyword>
<sequence length="1097" mass="118732">MRRHIVKCCPSASILLQEYSTTELFIHHFNISIIMKKFFFALLSIGISAQALAKTDNVPTDSLRVHNLQTVTVYSTRTAVPLKKIPAKMELISSRNIKQSGFNNMTDILKTQSSLDVIQYPGFSSNIGIRGFKPSGKYVTVLVNGIPAGTDNISTLNTSNIEQIEILKGPFSSIYGTNAMGGVVNIITHKSKDKIHGNVSLFGGSYQTMAGSFNLGGRFEDIFSFDLSLGLDKQNKDYKTGSNNFLSLSKLEEAIVDVNATKNKKMKGSDYTVATGRLRFGIDFTPEWSLNLYQNVFLGDAIPVGGSNEFAPVQNLTGSSVGQKVTLKWDAPNGTPNPNPNPNPNPGTTLSESFENGIPASWKTIDADGDGHGWKPGNAPGIAGYNSNGCVYSESFGLGGIGVLTPDNYLITPALDLPNGGKLTFWVCAQDANYASEHYAVYASSTGNDASNFTNALLEETITAKGVRSPKAIRGRIQGTWRQKTVDLPAGTKYVAFRHFQSTDMFYIDLDEVEIKANGKRADFTETFESSTHGEAPAEWTTIDADGDGQGWLCLSSGQLDWLTAHGGSNVVSSFSWNGMALNPDNYLISKDVTGATKVKYYYAVNDGFPGDHYAVMISKTGTNAGDFTVVFEETPNGINKGGARFGLSTEANGAKPQSVWIERTVDLPAGTKYVAFRHYNCSDLNYILLDDIQFTMGGSPTPTDYTYTVYRDGTKIKEGLTETTFEEDGVATGNHEYCVEVKYTAGVSPKKCVNVTVNSTQFNPVQNLTAEQAPNSMDAILKWNAPASKRAEVLNEDFENGIPASWKTIDADGDGNNWTTTPPPGGSSFAGHNSAICVSSASYINFEGPQNPDNYLVTPELSLPGGGTLTFWVCAQDANYASEHYAVYASSTGNDASNFANALLEEVLTAKTVVTAPEAIRGTRAQGTWYQKTVQLPAGTKYVAFRHFGCTDFFWINLDDVVITSGNAPSYTYTIYRNNTQIASGVTETTYRDPDLATGFYTYGVKVVYPNGESAIETATLNITSLADVTAQKPYTLTVVGKTITVTCQGEAMIYDMNGRRLAAGRNTVVYTAQGGHYAVMVVVDGKSYVEKLAVK</sequence>
<comment type="similarity">
    <text evidence="7">Belongs to the TonB-dependent receptor family.</text>
</comment>
<evidence type="ECO:0000313" key="11">
    <source>
        <dbReference type="EMBL" id="CAA68897.1"/>
    </source>
</evidence>
<comment type="subcellular location">
    <subcellularLocation>
        <location evidence="7">Cell outer membrane</location>
        <topology evidence="7">Multi-pass membrane protein</topology>
    </subcellularLocation>
</comment>
<dbReference type="InterPro" id="IPR011628">
    <property type="entry name" value="Cleaved_adhesin"/>
</dbReference>
<feature type="domain" description="Cleaved adhesin" evidence="9">
    <location>
        <begin position="348"/>
        <end position="515"/>
    </location>
</feature>
<keyword evidence="7" id="KW-0472">Membrane</keyword>
<reference evidence="11" key="1">
    <citation type="journal article" date="1997" name="J. Bacteriol.">
        <title>The tla gene of Porphyromonas gingivalis W50: a homologue of the arginine-specific protease precursor (PrpRI) which shares sequence similarity to TonB-linked receptors.</title>
        <authorList>
            <person name="Aduse-Opoku J."/>
            <person name="Slaney J.M."/>
            <person name="Young K.A."/>
            <person name="Muir J."/>
            <person name="Rangarajan M."/>
            <person name="Curtis M.A."/>
        </authorList>
    </citation>
    <scope>NUCLEOTIDE SEQUENCE</scope>
    <source>
        <strain evidence="11">W50</strain>
    </source>
</reference>
<dbReference type="InterPro" id="IPR013783">
    <property type="entry name" value="Ig-like_fold"/>
</dbReference>
<name>P72196_PORGN</name>
<dbReference type="Pfam" id="PF07715">
    <property type="entry name" value="Plug"/>
    <property type="match status" value="1"/>
</dbReference>
<evidence type="ECO:0000256" key="4">
    <source>
        <dbReference type="ARBA" id="ARBA00022801"/>
    </source>
</evidence>
<evidence type="ECO:0000256" key="5">
    <source>
        <dbReference type="ARBA" id="ARBA00022807"/>
    </source>
</evidence>
<dbReference type="SUPFAM" id="SSF56935">
    <property type="entry name" value="Porins"/>
    <property type="match status" value="1"/>
</dbReference>
<dbReference type="GO" id="GO:0015344">
    <property type="term" value="F:siderophore uptake transmembrane transporter activity"/>
    <property type="evidence" value="ECO:0007669"/>
    <property type="project" value="TreeGrafter"/>
</dbReference>
<keyword evidence="3" id="KW-0732">Signal</keyword>
<dbReference type="InterPro" id="IPR037066">
    <property type="entry name" value="Plug_dom_sf"/>
</dbReference>
<dbReference type="Pfam" id="PF07675">
    <property type="entry name" value="Cleaved_Adhesin"/>
    <property type="match status" value="3"/>
</dbReference>
<dbReference type="GO" id="GO:0006508">
    <property type="term" value="P:proteolysis"/>
    <property type="evidence" value="ECO:0007669"/>
    <property type="project" value="UniProtKB-KW"/>
</dbReference>
<dbReference type="FunFam" id="2.60.120.200:FF:000195">
    <property type="entry name" value="Lys-gingipain W83"/>
    <property type="match status" value="1"/>
</dbReference>
<dbReference type="Gene3D" id="2.60.120.200">
    <property type="match status" value="3"/>
</dbReference>
<keyword evidence="7" id="KW-0812">Transmembrane</keyword>
<dbReference type="PANTHER" id="PTHR30069">
    <property type="entry name" value="TONB-DEPENDENT OUTER MEMBRANE RECEPTOR"/>
    <property type="match status" value="1"/>
</dbReference>
<dbReference type="InterPro" id="IPR039426">
    <property type="entry name" value="TonB-dep_rcpt-like"/>
</dbReference>
<comment type="similarity">
    <text evidence="1">Belongs to the peptidase C25 family.</text>
</comment>
<evidence type="ECO:0000256" key="2">
    <source>
        <dbReference type="ARBA" id="ARBA00022670"/>
    </source>
</evidence>
<evidence type="ECO:0000256" key="7">
    <source>
        <dbReference type="PROSITE-ProRule" id="PRU01360"/>
    </source>
</evidence>
<dbReference type="GO" id="GO:0044718">
    <property type="term" value="P:siderophore transmembrane transport"/>
    <property type="evidence" value="ECO:0007669"/>
    <property type="project" value="TreeGrafter"/>
</dbReference>
<dbReference type="GO" id="GO:0008234">
    <property type="term" value="F:cysteine-type peptidase activity"/>
    <property type="evidence" value="ECO:0007669"/>
    <property type="project" value="UniProtKB-KW"/>
</dbReference>
<dbReference type="NCBIfam" id="NF038128">
    <property type="entry name" value="choice_anch_J"/>
    <property type="match status" value="3"/>
</dbReference>
<gene>
    <name evidence="11" type="primary">tla</name>
</gene>
<dbReference type="InterPro" id="IPR012910">
    <property type="entry name" value="Plug_dom"/>
</dbReference>
<feature type="domain" description="Cleaved adhesin" evidence="9">
    <location>
        <begin position="794"/>
        <end position="964"/>
    </location>
</feature>
<evidence type="ECO:0000256" key="1">
    <source>
        <dbReference type="ARBA" id="ARBA00006067"/>
    </source>
</evidence>
<dbReference type="PROSITE" id="PS52016">
    <property type="entry name" value="TONB_DEPENDENT_REC_3"/>
    <property type="match status" value="1"/>
</dbReference>
<evidence type="ECO:0000259" key="9">
    <source>
        <dbReference type="Pfam" id="PF07675"/>
    </source>
</evidence>
<evidence type="ECO:0000256" key="6">
    <source>
        <dbReference type="ARBA" id="ARBA00023026"/>
    </source>
</evidence>
<accession>P72196</accession>
<keyword evidence="2" id="KW-0645">Protease</keyword>
<feature type="compositionally biased region" description="Pro residues" evidence="8">
    <location>
        <begin position="335"/>
        <end position="345"/>
    </location>
</feature>
<keyword evidence="4" id="KW-0378">Hydrolase</keyword>
<feature type="region of interest" description="Disordered" evidence="8">
    <location>
        <begin position="329"/>
        <end position="353"/>
    </location>
</feature>
<keyword evidence="7" id="KW-0813">Transport</keyword>